<dbReference type="Gene3D" id="3.20.20.190">
    <property type="entry name" value="Phosphatidylinositol (PI) phosphodiesterase"/>
    <property type="match status" value="1"/>
</dbReference>
<proteinExistence type="predicted"/>
<protein>
    <recommendedName>
        <fullName evidence="1">GP-PDE domain-containing protein</fullName>
    </recommendedName>
</protein>
<evidence type="ECO:0000313" key="2">
    <source>
        <dbReference type="EMBL" id="KKB11781.1"/>
    </source>
</evidence>
<keyword evidence="3" id="KW-1185">Reference proteome</keyword>
<dbReference type="EMBL" id="JZEX01000108">
    <property type="protein sequence ID" value="KKB11781.1"/>
    <property type="molecule type" value="Genomic_DNA"/>
</dbReference>
<gene>
    <name evidence="2" type="ORF">VE25_11520</name>
</gene>
<name>A0A0F5FSD9_9HYPH</name>
<dbReference type="PATRIC" id="fig|443610.3.peg.509"/>
<dbReference type="Pfam" id="PF03009">
    <property type="entry name" value="GDPD"/>
    <property type="match status" value="1"/>
</dbReference>
<dbReference type="AlphaFoldDB" id="A0A0F5FSD9"/>
<dbReference type="GO" id="GO:0006629">
    <property type="term" value="P:lipid metabolic process"/>
    <property type="evidence" value="ECO:0007669"/>
    <property type="project" value="InterPro"/>
</dbReference>
<dbReference type="SUPFAM" id="SSF51695">
    <property type="entry name" value="PLC-like phosphodiesterases"/>
    <property type="match status" value="1"/>
</dbReference>
<dbReference type="PANTHER" id="PTHR46211:SF14">
    <property type="entry name" value="GLYCEROPHOSPHODIESTER PHOSPHODIESTERASE"/>
    <property type="match status" value="1"/>
</dbReference>
<accession>A0A0F5FSD9</accession>
<sequence length="241" mass="25666">MKIIAHRGDSANFPENTPASWDGAYAAGAFAIETDIRLSRDGVCVCAHDPDLNRLFGRPEPVSELTLAELMELGNAQGGRIAPASEALAYARDGKAVLLDIKDETPEALAQLWQAIADAVSGPQRRLVFAGCHTLDAVRFFAVQGEVEILGFIPTPDDAVGFWVAGAKTIRLWERDASRERVAELRGLGADVWVTVGGRGTDFEVGGETSAANLTKLAKFGAGGVLVNDVKFAVETMEGLQ</sequence>
<dbReference type="STRING" id="443610.VE25_11520"/>
<reference evidence="2 3" key="1">
    <citation type="submission" date="2015-03" db="EMBL/GenBank/DDBJ databases">
        <authorList>
            <person name="Hassan Y.I."/>
            <person name="Lepp D."/>
            <person name="Li X.-Z."/>
            <person name="Zhou T."/>
        </authorList>
    </citation>
    <scope>NUCLEOTIDE SEQUENCE [LARGE SCALE GENOMIC DNA]</scope>
    <source>
        <strain evidence="2 3">BD-c194</strain>
    </source>
</reference>
<evidence type="ECO:0000313" key="3">
    <source>
        <dbReference type="Proteomes" id="UP000033632"/>
    </source>
</evidence>
<dbReference type="InterPro" id="IPR017946">
    <property type="entry name" value="PLC-like_Pdiesterase_TIM-brl"/>
</dbReference>
<dbReference type="InterPro" id="IPR030395">
    <property type="entry name" value="GP_PDE_dom"/>
</dbReference>
<dbReference type="PROSITE" id="PS51704">
    <property type="entry name" value="GP_PDE"/>
    <property type="match status" value="1"/>
</dbReference>
<dbReference type="GO" id="GO:0008081">
    <property type="term" value="F:phosphoric diester hydrolase activity"/>
    <property type="evidence" value="ECO:0007669"/>
    <property type="project" value="InterPro"/>
</dbReference>
<dbReference type="OrthoDB" id="1854250at2"/>
<dbReference type="PANTHER" id="PTHR46211">
    <property type="entry name" value="GLYCEROPHOSPHORYL DIESTER PHOSPHODIESTERASE"/>
    <property type="match status" value="1"/>
</dbReference>
<evidence type="ECO:0000259" key="1">
    <source>
        <dbReference type="PROSITE" id="PS51704"/>
    </source>
</evidence>
<comment type="caution">
    <text evidence="2">The sequence shown here is derived from an EMBL/GenBank/DDBJ whole genome shotgun (WGS) entry which is preliminary data.</text>
</comment>
<dbReference type="Proteomes" id="UP000033632">
    <property type="component" value="Unassembled WGS sequence"/>
</dbReference>
<organism evidence="2 3">
    <name type="scientific">Devosia geojensis</name>
    <dbReference type="NCBI Taxonomy" id="443610"/>
    <lineage>
        <taxon>Bacteria</taxon>
        <taxon>Pseudomonadati</taxon>
        <taxon>Pseudomonadota</taxon>
        <taxon>Alphaproteobacteria</taxon>
        <taxon>Hyphomicrobiales</taxon>
        <taxon>Devosiaceae</taxon>
        <taxon>Devosia</taxon>
    </lineage>
</organism>
<feature type="domain" description="GP-PDE" evidence="1">
    <location>
        <begin position="1"/>
        <end position="237"/>
    </location>
</feature>
<dbReference type="RefSeq" id="WP_046108748.1">
    <property type="nucleotide sequence ID" value="NZ_JZEX01000108.1"/>
</dbReference>